<accession>A0ACC6RR52</accession>
<evidence type="ECO:0000313" key="1">
    <source>
        <dbReference type="EMBL" id="MEM5403917.1"/>
    </source>
</evidence>
<sequence>MTITKRPASSGQAQCADDFISRAPDAAHEQTAEPTRRRKAVISLGVDGALLKRLDAHAAKLGLSRAAAINLAMSRFLDSE</sequence>
<comment type="caution">
    <text evidence="1">The sequence shown here is derived from an EMBL/GenBank/DDBJ whole genome shotgun (WGS) entry which is preliminary data.</text>
</comment>
<name>A0ACC6RR52_9BURK</name>
<proteinExistence type="predicted"/>
<dbReference type="EMBL" id="JAYMRU010000025">
    <property type="protein sequence ID" value="MEM5403917.1"/>
    <property type="molecule type" value="Genomic_DNA"/>
</dbReference>
<keyword evidence="2" id="KW-1185">Reference proteome</keyword>
<reference evidence="1" key="1">
    <citation type="submission" date="2024-01" db="EMBL/GenBank/DDBJ databases">
        <title>The diversity of rhizobia nodulating Mimosa spp. in eleven states of Brazil covering several biomes is determined by host plant, location, and edaphic factors.</title>
        <authorList>
            <person name="Rouws L."/>
            <person name="Barauna A."/>
            <person name="Beukes C."/>
            <person name="De Faria S.M."/>
            <person name="Gross E."/>
            <person name="Dos Reis Junior F.B."/>
            <person name="Simon M."/>
            <person name="Maluk M."/>
            <person name="Odee D.W."/>
            <person name="Kenicer G."/>
            <person name="Young J.P.W."/>
            <person name="Reis V.M."/>
            <person name="Zilli J."/>
            <person name="James E.K."/>
        </authorList>
    </citation>
    <scope>NUCLEOTIDE SEQUENCE</scope>
    <source>
        <strain evidence="1">JPY452</strain>
    </source>
</reference>
<dbReference type="Proteomes" id="UP001392318">
    <property type="component" value="Unassembled WGS sequence"/>
</dbReference>
<evidence type="ECO:0000313" key="2">
    <source>
        <dbReference type="Proteomes" id="UP001392318"/>
    </source>
</evidence>
<gene>
    <name evidence="1" type="ORF">VSR83_28455</name>
</gene>
<protein>
    <submittedName>
        <fullName evidence="1">Uncharacterized protein</fullName>
    </submittedName>
</protein>
<organism evidence="1 2">
    <name type="scientific">Paraburkholderia unamae</name>
    <dbReference type="NCBI Taxonomy" id="219649"/>
    <lineage>
        <taxon>Bacteria</taxon>
        <taxon>Pseudomonadati</taxon>
        <taxon>Pseudomonadota</taxon>
        <taxon>Betaproteobacteria</taxon>
        <taxon>Burkholderiales</taxon>
        <taxon>Burkholderiaceae</taxon>
        <taxon>Paraburkholderia</taxon>
    </lineage>
</organism>